<evidence type="ECO:0000256" key="1">
    <source>
        <dbReference type="SAM" id="MobiDB-lite"/>
    </source>
</evidence>
<feature type="domain" description="Heterokaryon incompatibility" evidence="2">
    <location>
        <begin position="51"/>
        <end position="245"/>
    </location>
</feature>
<feature type="region of interest" description="Disordered" evidence="1">
    <location>
        <begin position="179"/>
        <end position="202"/>
    </location>
</feature>
<comment type="caution">
    <text evidence="3">The sequence shown here is derived from an EMBL/GenBank/DDBJ whole genome shotgun (WGS) entry which is preliminary data.</text>
</comment>
<dbReference type="PANTHER" id="PTHR24148">
    <property type="entry name" value="ANKYRIN REPEAT DOMAIN-CONTAINING PROTEIN 39 HOMOLOG-RELATED"/>
    <property type="match status" value="1"/>
</dbReference>
<name>A0AAN7YGD0_9PEZI</name>
<evidence type="ECO:0000313" key="4">
    <source>
        <dbReference type="Proteomes" id="UP001310890"/>
    </source>
</evidence>
<dbReference type="AlphaFoldDB" id="A0AAN7YGD0"/>
<dbReference type="InterPro" id="IPR052895">
    <property type="entry name" value="HetReg/Transcr_Mod"/>
</dbReference>
<dbReference type="PANTHER" id="PTHR24148:SF73">
    <property type="entry name" value="HET DOMAIN PROTEIN (AFU_ORTHOLOGUE AFUA_8G01020)"/>
    <property type="match status" value="1"/>
</dbReference>
<gene>
    <name evidence="3" type="ORF">LTR62_001350</name>
</gene>
<dbReference type="EMBL" id="JAVRRL010000125">
    <property type="protein sequence ID" value="KAK5107370.1"/>
    <property type="molecule type" value="Genomic_DNA"/>
</dbReference>
<proteinExistence type="predicted"/>
<feature type="compositionally biased region" description="Acidic residues" evidence="1">
    <location>
        <begin position="184"/>
        <end position="194"/>
    </location>
</feature>
<evidence type="ECO:0000313" key="3">
    <source>
        <dbReference type="EMBL" id="KAK5107370.1"/>
    </source>
</evidence>
<sequence>MANNKVDYPYLPLEKDAIRLVHLLPSSTLNDTQCTIQHCSDYYAPESKTRYTAISYCWGSPQRTNAITLDGKHFPITRSLSDLFNALLQHHNSRTGGYYWIDAICINQNDLAERGEQVYNMWRIYASAEMVFSWLGPADGATAVAFETLDMFHIPKASFQSIATESVICKAKTANIASAGGEDEKNDDDSDVPADFESLSPGPPTTRIMNSTSWPGHRALTDETVSAILIFCSRDYFTRAWIVLEFTQARQLEILCGQYRCSVNQLDYLLERTEVRKHRTAVQYVRELLLARESYIGKQQESALEFTSILKSFADRACLDKRDRIFACIGDRRTKRQAHVTEITPDYTLSTEELAVHVVDYYDRLRAADLARDSRGPGTIQAQIWNADVSLLYEPLRIALDLPRSLSSFAATVGPLLCWDGPNIGLYSAVNRSQQRILTLGPVLRFMLHPGFEEARRVYDGNWE</sequence>
<reference evidence="3" key="1">
    <citation type="submission" date="2023-08" db="EMBL/GenBank/DDBJ databases">
        <title>Black Yeasts Isolated from many extreme environments.</title>
        <authorList>
            <person name="Coleine C."/>
            <person name="Stajich J.E."/>
            <person name="Selbmann L."/>
        </authorList>
    </citation>
    <scope>NUCLEOTIDE SEQUENCE</scope>
    <source>
        <strain evidence="3">CCFEE 5401</strain>
    </source>
</reference>
<dbReference type="Proteomes" id="UP001310890">
    <property type="component" value="Unassembled WGS sequence"/>
</dbReference>
<dbReference type="Pfam" id="PF06985">
    <property type="entry name" value="HET"/>
    <property type="match status" value="1"/>
</dbReference>
<organism evidence="3 4">
    <name type="scientific">Meristemomyces frigidus</name>
    <dbReference type="NCBI Taxonomy" id="1508187"/>
    <lineage>
        <taxon>Eukaryota</taxon>
        <taxon>Fungi</taxon>
        <taxon>Dikarya</taxon>
        <taxon>Ascomycota</taxon>
        <taxon>Pezizomycotina</taxon>
        <taxon>Dothideomycetes</taxon>
        <taxon>Dothideomycetidae</taxon>
        <taxon>Mycosphaerellales</taxon>
        <taxon>Teratosphaeriaceae</taxon>
        <taxon>Meristemomyces</taxon>
    </lineage>
</organism>
<evidence type="ECO:0000259" key="2">
    <source>
        <dbReference type="Pfam" id="PF06985"/>
    </source>
</evidence>
<protein>
    <recommendedName>
        <fullName evidence="2">Heterokaryon incompatibility domain-containing protein</fullName>
    </recommendedName>
</protein>
<accession>A0AAN7YGD0</accession>
<dbReference type="InterPro" id="IPR010730">
    <property type="entry name" value="HET"/>
</dbReference>